<dbReference type="EMBL" id="JAYMYQ010000009">
    <property type="protein sequence ID" value="KAK7314046.1"/>
    <property type="molecule type" value="Genomic_DNA"/>
</dbReference>
<evidence type="ECO:0000313" key="1">
    <source>
        <dbReference type="EMBL" id="KAK7314046.1"/>
    </source>
</evidence>
<protein>
    <submittedName>
        <fullName evidence="1">Uncharacterized protein</fullName>
    </submittedName>
</protein>
<dbReference type="Proteomes" id="UP001367508">
    <property type="component" value="Unassembled WGS sequence"/>
</dbReference>
<keyword evidence="2" id="KW-1185">Reference proteome</keyword>
<evidence type="ECO:0000313" key="2">
    <source>
        <dbReference type="Proteomes" id="UP001367508"/>
    </source>
</evidence>
<name>A0AAN9PWY9_CANGL</name>
<accession>A0AAN9PWY9</accession>
<comment type="caution">
    <text evidence="1">The sequence shown here is derived from an EMBL/GenBank/DDBJ whole genome shotgun (WGS) entry which is preliminary data.</text>
</comment>
<proteinExistence type="predicted"/>
<reference evidence="1 2" key="1">
    <citation type="submission" date="2024-01" db="EMBL/GenBank/DDBJ databases">
        <title>The genomes of 5 underutilized Papilionoideae crops provide insights into root nodulation and disease resistanc.</title>
        <authorList>
            <person name="Jiang F."/>
        </authorList>
    </citation>
    <scope>NUCLEOTIDE SEQUENCE [LARGE SCALE GENOMIC DNA]</scope>
    <source>
        <strain evidence="1">LVBAO_FW01</strain>
        <tissue evidence="1">Leaves</tissue>
    </source>
</reference>
<gene>
    <name evidence="1" type="ORF">VNO77_39254</name>
</gene>
<sequence>MICFFLPNNGRETPSVGGHYCKDNNNKPQRDIKIEVTKSDGSSRLGLIGHCGLWLQQLVIPPLLGAKGSAGSYNMLIMEIDSISCIPHCGYSLIVSQLAFLMMHDFNRNKKDDGSSTILTLEVQ</sequence>
<organism evidence="1 2">
    <name type="scientific">Canavalia gladiata</name>
    <name type="common">Sword bean</name>
    <name type="synonym">Dolichos gladiatus</name>
    <dbReference type="NCBI Taxonomy" id="3824"/>
    <lineage>
        <taxon>Eukaryota</taxon>
        <taxon>Viridiplantae</taxon>
        <taxon>Streptophyta</taxon>
        <taxon>Embryophyta</taxon>
        <taxon>Tracheophyta</taxon>
        <taxon>Spermatophyta</taxon>
        <taxon>Magnoliopsida</taxon>
        <taxon>eudicotyledons</taxon>
        <taxon>Gunneridae</taxon>
        <taxon>Pentapetalae</taxon>
        <taxon>rosids</taxon>
        <taxon>fabids</taxon>
        <taxon>Fabales</taxon>
        <taxon>Fabaceae</taxon>
        <taxon>Papilionoideae</taxon>
        <taxon>50 kb inversion clade</taxon>
        <taxon>NPAAA clade</taxon>
        <taxon>indigoferoid/millettioid clade</taxon>
        <taxon>Phaseoleae</taxon>
        <taxon>Canavalia</taxon>
    </lineage>
</organism>
<dbReference type="AlphaFoldDB" id="A0AAN9PWY9"/>